<feature type="region of interest" description="Disordered" evidence="2">
    <location>
        <begin position="1"/>
        <end position="20"/>
    </location>
</feature>
<dbReference type="AlphaFoldDB" id="A0A9P0QRF6"/>
<proteinExistence type="inferred from homology"/>
<dbReference type="PANTHER" id="PTHR12072:SF5">
    <property type="entry name" value="CWF19-LIKE PROTEIN 2"/>
    <property type="match status" value="1"/>
</dbReference>
<dbReference type="Pfam" id="PF04676">
    <property type="entry name" value="CwfJ_C_2"/>
    <property type="match status" value="1"/>
</dbReference>
<evidence type="ECO:0000256" key="2">
    <source>
        <dbReference type="SAM" id="MobiDB-lite"/>
    </source>
</evidence>
<evidence type="ECO:0000313" key="6">
    <source>
        <dbReference type="Proteomes" id="UP000837801"/>
    </source>
</evidence>
<evidence type="ECO:0000259" key="3">
    <source>
        <dbReference type="Pfam" id="PF04676"/>
    </source>
</evidence>
<comment type="caution">
    <text evidence="5">The sequence shown here is derived from an EMBL/GenBank/DDBJ whole genome shotgun (WGS) entry which is preliminary data.</text>
</comment>
<evidence type="ECO:0000256" key="1">
    <source>
        <dbReference type="ARBA" id="ARBA00006795"/>
    </source>
</evidence>
<feature type="domain" description="Cwf19-like C-terminal" evidence="4">
    <location>
        <begin position="181"/>
        <end position="304"/>
    </location>
</feature>
<reference evidence="5" key="1">
    <citation type="submission" date="2022-03" db="EMBL/GenBank/DDBJ databases">
        <authorList>
            <person name="Legras J.-L."/>
            <person name="Devillers H."/>
            <person name="Grondin C."/>
        </authorList>
    </citation>
    <scope>NUCLEOTIDE SEQUENCE</scope>
    <source>
        <strain evidence="5">CLIB 1423</strain>
    </source>
</reference>
<evidence type="ECO:0000259" key="4">
    <source>
        <dbReference type="Pfam" id="PF04677"/>
    </source>
</evidence>
<dbReference type="GO" id="GO:0000398">
    <property type="term" value="P:mRNA splicing, via spliceosome"/>
    <property type="evidence" value="ECO:0007669"/>
    <property type="project" value="TreeGrafter"/>
</dbReference>
<feature type="domain" description="Cwf19-like protein C-terminal" evidence="3">
    <location>
        <begin position="328"/>
        <end position="431"/>
    </location>
</feature>
<organism evidence="5 6">
    <name type="scientific">[Candida] railenensis</name>
    <dbReference type="NCBI Taxonomy" id="45579"/>
    <lineage>
        <taxon>Eukaryota</taxon>
        <taxon>Fungi</taxon>
        <taxon>Dikarya</taxon>
        <taxon>Ascomycota</taxon>
        <taxon>Saccharomycotina</taxon>
        <taxon>Pichiomycetes</taxon>
        <taxon>Debaryomycetaceae</taxon>
        <taxon>Kurtzmaniella</taxon>
    </lineage>
</organism>
<gene>
    <name evidence="5" type="ORF">CLIB1423_10S03884</name>
</gene>
<dbReference type="InterPro" id="IPR006768">
    <property type="entry name" value="Cwf19-like_C_dom-1"/>
</dbReference>
<dbReference type="GO" id="GO:0071014">
    <property type="term" value="C:post-mRNA release spliceosomal complex"/>
    <property type="evidence" value="ECO:0007669"/>
    <property type="project" value="TreeGrafter"/>
</dbReference>
<keyword evidence="6" id="KW-1185">Reference proteome</keyword>
<accession>A0A9P0QRF6</accession>
<dbReference type="PANTHER" id="PTHR12072">
    <property type="entry name" value="CWF19, CELL CYCLE CONTROL PROTEIN"/>
    <property type="match status" value="1"/>
</dbReference>
<dbReference type="InterPro" id="IPR040194">
    <property type="entry name" value="Cwf19-like"/>
</dbReference>
<comment type="similarity">
    <text evidence="1">Belongs to the CWF19 family.</text>
</comment>
<dbReference type="InterPro" id="IPR006767">
    <property type="entry name" value="Cwf19-like_C_dom-2"/>
</dbReference>
<dbReference type="Pfam" id="PF04677">
    <property type="entry name" value="CwfJ_C_1"/>
    <property type="match status" value="1"/>
</dbReference>
<evidence type="ECO:0000313" key="5">
    <source>
        <dbReference type="EMBL" id="CAH2353389.1"/>
    </source>
</evidence>
<dbReference type="EMBL" id="CAKXYY010000010">
    <property type="protein sequence ID" value="CAH2353389.1"/>
    <property type="molecule type" value="Genomic_DNA"/>
</dbReference>
<protein>
    <submittedName>
        <fullName evidence="5">Uncharacterized protein</fullName>
    </submittedName>
</protein>
<dbReference type="OrthoDB" id="2113965at2759"/>
<name>A0A9P0QRF6_9ASCO</name>
<dbReference type="Proteomes" id="UP000837801">
    <property type="component" value="Unassembled WGS sequence"/>
</dbReference>
<sequence>MSRDRSPERRTGSAELKRRNDSHDFDLPKISIDYKFGDAGSSWRMIKLKRTLEAIKERSSKSKTDIILERYGTEIEYDVATQERNELDQRKNKPKSHWIYEPIATIKQAVNNQLSLKELIQQERNFAFDEDSAKAILKDSTYSNDTDYQDENAAKLASFVNSGKIRMSQNGQAQQDPKVLQRIMKNLDRCELCNKSEVLPISMGQYTYLTLLPYNSYNKLYPSNTSVIVVDEHYNNTLYCEDEEWDEIENFMKTLAIYYYKEYNKGVIFIENAVEPIKYQKNHAHILAVPVPLSIMAQSEGYFREGILSNSDELDDQHSSILNTKEKSKEYPGSNRRQVGFKQLIAKEAPYYHVWFNLDGGIGHIVQDFHQWPKYDLFTRQIVGEGLLKCDDPTQINNSKDYKKWVSSAHKGEEKERVEKFRKKWDVYDWTKPAT</sequence>